<dbReference type="RefSeq" id="WP_262850819.1">
    <property type="nucleotide sequence ID" value="NZ_JANZYP010000119.1"/>
</dbReference>
<dbReference type="EMBL" id="JBHSFN010000042">
    <property type="protein sequence ID" value="MFC4592168.1"/>
    <property type="molecule type" value="Genomic_DNA"/>
</dbReference>
<dbReference type="InterPro" id="IPR011990">
    <property type="entry name" value="TPR-like_helical_dom_sf"/>
</dbReference>
<protein>
    <submittedName>
        <fullName evidence="1">XRE family transcriptional regulator</fullName>
    </submittedName>
</protein>
<keyword evidence="2" id="KW-1185">Reference proteome</keyword>
<name>A0ABV9ETG8_9ACTN</name>
<dbReference type="SUPFAM" id="SSF48452">
    <property type="entry name" value="TPR-like"/>
    <property type="match status" value="1"/>
</dbReference>
<evidence type="ECO:0000313" key="2">
    <source>
        <dbReference type="Proteomes" id="UP001595891"/>
    </source>
</evidence>
<reference evidence="2" key="1">
    <citation type="journal article" date="2019" name="Int. J. Syst. Evol. Microbiol.">
        <title>The Global Catalogue of Microorganisms (GCM) 10K type strain sequencing project: providing services to taxonomists for standard genome sequencing and annotation.</title>
        <authorList>
            <consortium name="The Broad Institute Genomics Platform"/>
            <consortium name="The Broad Institute Genome Sequencing Center for Infectious Disease"/>
            <person name="Wu L."/>
            <person name="Ma J."/>
        </authorList>
    </citation>
    <scope>NUCLEOTIDE SEQUENCE [LARGE SCALE GENOMIC DNA]</scope>
    <source>
        <strain evidence="2">CCUG 49560</strain>
    </source>
</reference>
<organism evidence="1 2">
    <name type="scientific">Sphaerisporangium corydalis</name>
    <dbReference type="NCBI Taxonomy" id="1441875"/>
    <lineage>
        <taxon>Bacteria</taxon>
        <taxon>Bacillati</taxon>
        <taxon>Actinomycetota</taxon>
        <taxon>Actinomycetes</taxon>
        <taxon>Streptosporangiales</taxon>
        <taxon>Streptosporangiaceae</taxon>
        <taxon>Sphaerisporangium</taxon>
    </lineage>
</organism>
<proteinExistence type="predicted"/>
<dbReference type="Gene3D" id="1.25.40.10">
    <property type="entry name" value="Tetratricopeptide repeat domain"/>
    <property type="match status" value="1"/>
</dbReference>
<evidence type="ECO:0000313" key="1">
    <source>
        <dbReference type="EMBL" id="MFC4592168.1"/>
    </source>
</evidence>
<dbReference type="Proteomes" id="UP001595891">
    <property type="component" value="Unassembled WGS sequence"/>
</dbReference>
<comment type="caution">
    <text evidence="1">The sequence shown here is derived from an EMBL/GenBank/DDBJ whole genome shotgun (WGS) entry which is preliminary data.</text>
</comment>
<sequence length="333" mass="35612">MAADTALEALRGSIELAIEVEGPGGGGLAREHVAAATEYYALHYSRFTPGLLAVEVHRTRALVGTMLRQPQTEANRKELRRLAGWLSALVGNLAFHMADHPAAAIHFATAARLGTDVGHNDLVCWALGAQAMAAYTQDRPSEALDLASQALEYADTPLRKAQILAWAQLRSLALLGRRDAAATVAAAAQSEMTADPHGEQPGRFGFDVAELELHLSEASLLLGDHDRARAHAGASIQRIPAGRPGWATATLLLARGEVARGRYSDGAALASSVLDTVEPQALRETSRVKLRALERDLRAVDPGSEARELQERLRDLPALVALPRLSDEPNGVH</sequence>
<gene>
    <name evidence="1" type="ORF">ACFO8L_39185</name>
</gene>
<accession>A0ABV9ETG8</accession>